<dbReference type="AlphaFoldDB" id="A0A9P6ABZ5"/>
<proteinExistence type="predicted"/>
<evidence type="ECO:0000313" key="1">
    <source>
        <dbReference type="EMBL" id="KAF9501616.1"/>
    </source>
</evidence>
<accession>A0A9P6ABZ5</accession>
<sequence>MNGAGGHLVVHLVSSIRGAYCAYSLSLPLIIGTSNCQWLRNAFSAIAPRALRFTQMAVYTICSRHRSGLLANISNSNQE</sequence>
<name>A0A9P6ABZ5_PLEER</name>
<dbReference type="Proteomes" id="UP000807025">
    <property type="component" value="Unassembled WGS sequence"/>
</dbReference>
<keyword evidence="2" id="KW-1185">Reference proteome</keyword>
<gene>
    <name evidence="1" type="ORF">BDN71DRAFT_724937</name>
</gene>
<reference evidence="1" key="1">
    <citation type="submission" date="2020-11" db="EMBL/GenBank/DDBJ databases">
        <authorList>
            <consortium name="DOE Joint Genome Institute"/>
            <person name="Ahrendt S."/>
            <person name="Riley R."/>
            <person name="Andreopoulos W."/>
            <person name="Labutti K."/>
            <person name="Pangilinan J."/>
            <person name="Ruiz-Duenas F.J."/>
            <person name="Barrasa J.M."/>
            <person name="Sanchez-Garcia M."/>
            <person name="Camarero S."/>
            <person name="Miyauchi S."/>
            <person name="Serrano A."/>
            <person name="Linde D."/>
            <person name="Babiker R."/>
            <person name="Drula E."/>
            <person name="Ayuso-Fernandez I."/>
            <person name="Pacheco R."/>
            <person name="Padilla G."/>
            <person name="Ferreira P."/>
            <person name="Barriuso J."/>
            <person name="Kellner H."/>
            <person name="Castanera R."/>
            <person name="Alfaro M."/>
            <person name="Ramirez L."/>
            <person name="Pisabarro A.G."/>
            <person name="Kuo A."/>
            <person name="Tritt A."/>
            <person name="Lipzen A."/>
            <person name="He G."/>
            <person name="Yan M."/>
            <person name="Ng V."/>
            <person name="Cullen D."/>
            <person name="Martin F."/>
            <person name="Rosso M.-N."/>
            <person name="Henrissat B."/>
            <person name="Hibbett D."/>
            <person name="Martinez A.T."/>
            <person name="Grigoriev I.V."/>
        </authorList>
    </citation>
    <scope>NUCLEOTIDE SEQUENCE</scope>
    <source>
        <strain evidence="1">ATCC 90797</strain>
    </source>
</reference>
<dbReference type="EMBL" id="MU154523">
    <property type="protein sequence ID" value="KAF9501616.1"/>
    <property type="molecule type" value="Genomic_DNA"/>
</dbReference>
<protein>
    <submittedName>
        <fullName evidence="1">Uncharacterized protein</fullName>
    </submittedName>
</protein>
<organism evidence="1 2">
    <name type="scientific">Pleurotus eryngii</name>
    <name type="common">Boletus of the steppes</name>
    <dbReference type="NCBI Taxonomy" id="5323"/>
    <lineage>
        <taxon>Eukaryota</taxon>
        <taxon>Fungi</taxon>
        <taxon>Dikarya</taxon>
        <taxon>Basidiomycota</taxon>
        <taxon>Agaricomycotina</taxon>
        <taxon>Agaricomycetes</taxon>
        <taxon>Agaricomycetidae</taxon>
        <taxon>Agaricales</taxon>
        <taxon>Pleurotineae</taxon>
        <taxon>Pleurotaceae</taxon>
        <taxon>Pleurotus</taxon>
    </lineage>
</organism>
<comment type="caution">
    <text evidence="1">The sequence shown here is derived from an EMBL/GenBank/DDBJ whole genome shotgun (WGS) entry which is preliminary data.</text>
</comment>
<evidence type="ECO:0000313" key="2">
    <source>
        <dbReference type="Proteomes" id="UP000807025"/>
    </source>
</evidence>